<protein>
    <submittedName>
        <fullName evidence="1">FXSXX-COOH protein</fullName>
    </submittedName>
</protein>
<accession>A0A8J7GUR3</accession>
<reference evidence="1" key="1">
    <citation type="submission" date="2020-11" db="EMBL/GenBank/DDBJ databases">
        <title>Sequencing the genomes of 1000 actinobacteria strains.</title>
        <authorList>
            <person name="Klenk H.-P."/>
        </authorList>
    </citation>
    <scope>NUCLEOTIDE SEQUENCE</scope>
    <source>
        <strain evidence="1">DSM 45356</strain>
    </source>
</reference>
<dbReference type="NCBIfam" id="TIGR04268">
    <property type="entry name" value="FxSxx-COOH"/>
    <property type="match status" value="1"/>
</dbReference>
<dbReference type="RefSeq" id="WP_197004586.1">
    <property type="nucleotide sequence ID" value="NZ_BONS01000024.1"/>
</dbReference>
<evidence type="ECO:0000313" key="2">
    <source>
        <dbReference type="Proteomes" id="UP000622552"/>
    </source>
</evidence>
<dbReference type="AlphaFoldDB" id="A0A8J7GUR3"/>
<dbReference type="Proteomes" id="UP000622552">
    <property type="component" value="Unassembled WGS sequence"/>
</dbReference>
<comment type="caution">
    <text evidence="1">The sequence shown here is derived from an EMBL/GenBank/DDBJ whole genome shotgun (WGS) entry which is preliminary data.</text>
</comment>
<keyword evidence="2" id="KW-1185">Reference proteome</keyword>
<proteinExistence type="predicted"/>
<sequence>MRDTTGDEVVLADQDEVLIDVTKLPLTELLAVGDTVLAGALRRVLRELDSPMDVSAGFSSYQR</sequence>
<organism evidence="1 2">
    <name type="scientific">Longispora fulva</name>
    <dbReference type="NCBI Taxonomy" id="619741"/>
    <lineage>
        <taxon>Bacteria</taxon>
        <taxon>Bacillati</taxon>
        <taxon>Actinomycetota</taxon>
        <taxon>Actinomycetes</taxon>
        <taxon>Micromonosporales</taxon>
        <taxon>Micromonosporaceae</taxon>
        <taxon>Longispora</taxon>
    </lineage>
</organism>
<gene>
    <name evidence="1" type="ORF">IW245_003955</name>
</gene>
<dbReference type="EMBL" id="JADOUF010000001">
    <property type="protein sequence ID" value="MBG6137761.1"/>
    <property type="molecule type" value="Genomic_DNA"/>
</dbReference>
<evidence type="ECO:0000313" key="1">
    <source>
        <dbReference type="EMBL" id="MBG6137761.1"/>
    </source>
</evidence>
<name>A0A8J7GUR3_9ACTN</name>
<dbReference type="InterPro" id="IPR026334">
    <property type="entry name" value="FxSxx-COOH"/>
</dbReference>